<dbReference type="AlphaFoldDB" id="B8CNN2"/>
<accession>B8CNN2</accession>
<keyword evidence="4" id="KW-0547">Nucleotide-binding</keyword>
<dbReference type="PANTHER" id="PTHR43166">
    <property type="entry name" value="AMINO ACID IMPORT ATP-BINDING PROTEIN"/>
    <property type="match status" value="1"/>
</dbReference>
<protein>
    <submittedName>
        <fullName evidence="9">ABC transporter</fullName>
    </submittedName>
</protein>
<dbReference type="PANTHER" id="PTHR43166:SF6">
    <property type="entry name" value="PHOSPHONATES IMPORT ATP-BINDING PROTEIN PHNC"/>
    <property type="match status" value="1"/>
</dbReference>
<dbReference type="InterPro" id="IPR050086">
    <property type="entry name" value="MetN_ABC_transporter-like"/>
</dbReference>
<proteinExistence type="predicted"/>
<dbReference type="STRING" id="225849.swp_2252"/>
<dbReference type="GO" id="GO:0005886">
    <property type="term" value="C:plasma membrane"/>
    <property type="evidence" value="ECO:0007669"/>
    <property type="project" value="UniProtKB-SubCell"/>
</dbReference>
<organism evidence="9 10">
    <name type="scientific">Shewanella piezotolerans (strain WP3 / JCM 13877)</name>
    <dbReference type="NCBI Taxonomy" id="225849"/>
    <lineage>
        <taxon>Bacteria</taxon>
        <taxon>Pseudomonadati</taxon>
        <taxon>Pseudomonadota</taxon>
        <taxon>Gammaproteobacteria</taxon>
        <taxon>Alteromonadales</taxon>
        <taxon>Shewanellaceae</taxon>
        <taxon>Shewanella</taxon>
    </lineage>
</organism>
<dbReference type="GO" id="GO:0005524">
    <property type="term" value="F:ATP binding"/>
    <property type="evidence" value="ECO:0007669"/>
    <property type="project" value="UniProtKB-KW"/>
</dbReference>
<dbReference type="PROSITE" id="PS50893">
    <property type="entry name" value="ABC_TRANSPORTER_2"/>
    <property type="match status" value="1"/>
</dbReference>
<dbReference type="KEGG" id="swp:swp_2252"/>
<dbReference type="InterPro" id="IPR003593">
    <property type="entry name" value="AAA+_ATPase"/>
</dbReference>
<dbReference type="OrthoDB" id="5292475at2"/>
<evidence type="ECO:0000256" key="3">
    <source>
        <dbReference type="ARBA" id="ARBA00022475"/>
    </source>
</evidence>
<sequence length="236" mass="25953">MLNISDFSLSFGDKKALNSIDLSITAGEKVAVIGSSGSGKSTLISHINTQLHGSAAYCSQQQGLVESLSIFHNIYMGALGRNSALYNLLNLPFPFKKPLEEIAIIAQDLELDCPLSQPVSKLSGGQRQRTAVGRAIYQKMPVFIGDEPFSALDPLMSKRLIKYVLQQHESVIMVLHDMSMALQYFDRVIGLRNGKKHIDTKASSLSIEMLQDFYQDSMNQEFVVNDSAIVGSAFCD</sequence>
<dbReference type="EMBL" id="CP000472">
    <property type="protein sequence ID" value="ACJ29001.1"/>
    <property type="molecule type" value="Genomic_DNA"/>
</dbReference>
<keyword evidence="5" id="KW-0067">ATP-binding</keyword>
<evidence type="ECO:0000259" key="8">
    <source>
        <dbReference type="PROSITE" id="PS50893"/>
    </source>
</evidence>
<dbReference type="SUPFAM" id="SSF52540">
    <property type="entry name" value="P-loop containing nucleoside triphosphate hydrolases"/>
    <property type="match status" value="1"/>
</dbReference>
<keyword evidence="6" id="KW-1278">Translocase</keyword>
<dbReference type="Proteomes" id="UP000000753">
    <property type="component" value="Chromosome"/>
</dbReference>
<evidence type="ECO:0000313" key="10">
    <source>
        <dbReference type="Proteomes" id="UP000000753"/>
    </source>
</evidence>
<keyword evidence="3" id="KW-1003">Cell membrane</keyword>
<evidence type="ECO:0000256" key="1">
    <source>
        <dbReference type="ARBA" id="ARBA00004417"/>
    </source>
</evidence>
<dbReference type="Gene3D" id="3.40.50.300">
    <property type="entry name" value="P-loop containing nucleotide triphosphate hydrolases"/>
    <property type="match status" value="1"/>
</dbReference>
<dbReference type="InterPro" id="IPR027417">
    <property type="entry name" value="P-loop_NTPase"/>
</dbReference>
<keyword evidence="10" id="KW-1185">Reference proteome</keyword>
<feature type="domain" description="ABC transporter" evidence="8">
    <location>
        <begin position="2"/>
        <end position="218"/>
    </location>
</feature>
<keyword evidence="7" id="KW-0472">Membrane</keyword>
<comment type="subcellular location">
    <subcellularLocation>
        <location evidence="1">Cell inner membrane</location>
        <topology evidence="1">Peripheral membrane protein</topology>
    </subcellularLocation>
</comment>
<evidence type="ECO:0000256" key="6">
    <source>
        <dbReference type="ARBA" id="ARBA00022967"/>
    </source>
</evidence>
<evidence type="ECO:0000256" key="2">
    <source>
        <dbReference type="ARBA" id="ARBA00022448"/>
    </source>
</evidence>
<dbReference type="GO" id="GO:0016887">
    <property type="term" value="F:ATP hydrolysis activity"/>
    <property type="evidence" value="ECO:0007669"/>
    <property type="project" value="InterPro"/>
</dbReference>
<keyword evidence="2" id="KW-0813">Transport</keyword>
<dbReference type="HOGENOM" id="CLU_000604_1_22_6"/>
<evidence type="ECO:0000256" key="5">
    <source>
        <dbReference type="ARBA" id="ARBA00022840"/>
    </source>
</evidence>
<reference evidence="9 10" key="1">
    <citation type="journal article" date="2008" name="PLoS ONE">
        <title>Environmental adaptation: genomic analysis of the piezotolerant and psychrotolerant deep-sea iron reducing bacterium Shewanella piezotolerans WP3.</title>
        <authorList>
            <person name="Wang F."/>
            <person name="Wang J."/>
            <person name="Jian H."/>
            <person name="Zhang B."/>
            <person name="Li S."/>
            <person name="Wang F."/>
            <person name="Zeng X."/>
            <person name="Gao L."/>
            <person name="Bartlett D.H."/>
            <person name="Yu J."/>
            <person name="Hu S."/>
            <person name="Xiao X."/>
        </authorList>
    </citation>
    <scope>NUCLEOTIDE SEQUENCE [LARGE SCALE GENOMIC DNA]</scope>
    <source>
        <strain evidence="10">WP3 / JCM 13877</strain>
    </source>
</reference>
<name>B8CNN2_SHEPW</name>
<evidence type="ECO:0000256" key="7">
    <source>
        <dbReference type="ARBA" id="ARBA00023136"/>
    </source>
</evidence>
<dbReference type="Pfam" id="PF00005">
    <property type="entry name" value="ABC_tran"/>
    <property type="match status" value="1"/>
</dbReference>
<evidence type="ECO:0000313" key="9">
    <source>
        <dbReference type="EMBL" id="ACJ29001.1"/>
    </source>
</evidence>
<dbReference type="RefSeq" id="WP_020912361.1">
    <property type="nucleotide sequence ID" value="NC_011566.1"/>
</dbReference>
<evidence type="ECO:0000256" key="4">
    <source>
        <dbReference type="ARBA" id="ARBA00022741"/>
    </source>
</evidence>
<dbReference type="SMART" id="SM00382">
    <property type="entry name" value="AAA"/>
    <property type="match status" value="1"/>
</dbReference>
<dbReference type="eggNOG" id="COG3638">
    <property type="taxonomic scope" value="Bacteria"/>
</dbReference>
<gene>
    <name evidence="9" type="ordered locus">swp_2252</name>
</gene>
<dbReference type="InterPro" id="IPR003439">
    <property type="entry name" value="ABC_transporter-like_ATP-bd"/>
</dbReference>